<dbReference type="Pfam" id="PF00013">
    <property type="entry name" value="KH_1"/>
    <property type="match status" value="1"/>
</dbReference>
<dbReference type="InterPro" id="IPR000629">
    <property type="entry name" value="RNA-helicase_DEAD-box_CS"/>
</dbReference>
<dbReference type="RefSeq" id="XP_030753335.1">
    <property type="nucleotide sequence ID" value="XM_030897475.1"/>
</dbReference>
<dbReference type="InterPro" id="IPR027417">
    <property type="entry name" value="P-loop_NTPase"/>
</dbReference>
<evidence type="ECO:0000256" key="4">
    <source>
        <dbReference type="ARBA" id="ARBA00022806"/>
    </source>
</evidence>
<keyword evidence="14" id="KW-1185">Reference proteome</keyword>
<organism evidence="14 15">
    <name type="scientific">Sitophilus oryzae</name>
    <name type="common">Rice weevil</name>
    <name type="synonym">Curculio oryzae</name>
    <dbReference type="NCBI Taxonomy" id="7048"/>
    <lineage>
        <taxon>Eukaryota</taxon>
        <taxon>Metazoa</taxon>
        <taxon>Ecdysozoa</taxon>
        <taxon>Arthropoda</taxon>
        <taxon>Hexapoda</taxon>
        <taxon>Insecta</taxon>
        <taxon>Pterygota</taxon>
        <taxon>Neoptera</taxon>
        <taxon>Endopterygota</taxon>
        <taxon>Coleoptera</taxon>
        <taxon>Polyphaga</taxon>
        <taxon>Cucujiformia</taxon>
        <taxon>Curculionidae</taxon>
        <taxon>Dryophthorinae</taxon>
        <taxon>Sitophilus</taxon>
    </lineage>
</organism>
<feature type="domain" description="DEAD-box RNA helicase Q" evidence="13">
    <location>
        <begin position="253"/>
        <end position="281"/>
    </location>
</feature>
<sequence length="664" mass="73780">MYAEDWNDEPVVVQQPLTEWTGNTSVFTNSRNSGSHNDRFRNQRGGRSNERGNWRGGNNQNRDDRRSGGGGGDSFEAITVPSRFVGKIIGKGGSKINELQSQSGARIQVTKDTEDDNTLVKIFGSKDTIQKAKDLINETIEEISVPRRSEYRPPESTFAGPESSSYSAQAPSEPAAPAPLVNWFENLADCKAQEDEYWSKFPAIIKNFYQEHPNVTALTDAQVEAIRESNNNIVVDRVFGNEESKPIPKPVSTFEQAFFNYPEILDEITKAGFEKPSPIQCQAWPVLLSGEDLIGIAQTGSGKTLAFLLPAFIHIDGQTTPKEERKGPAVLIVAPTRELALQIDKEIKKYHYRGISSCCVYGGGDRKLQISALRKGVDIVIATPGRMNDLHTSGDLYVENITYVVLDEADRMLDMGFEAQIRRVMYSIRPNRQSIMTSATWPPGVRRLATSYMNDPIQVYVGSLDLAATHSVTQVIQILDEREKQQAFFEFIDNLGPDDKVIVFCGTKAGTDNLAVECAMRGVSCTSIHSNRDQVDREQAIADITDGTAKILIATDVASRGLDIEDVTHVLNYDFPKNIEEYVHRVGRTGRAGKTGESISYLTRKDWANAAELIKILEEAEQYVPEELHGMVERYEAMKEKRSQQPGGGRGGGGGGRFNNRNRW</sequence>
<dbReference type="PROSITE" id="PS51194">
    <property type="entry name" value="HELICASE_CTER"/>
    <property type="match status" value="1"/>
</dbReference>
<evidence type="ECO:0000256" key="2">
    <source>
        <dbReference type="ARBA" id="ARBA00022741"/>
    </source>
</evidence>
<dbReference type="Pfam" id="PF00271">
    <property type="entry name" value="Helicase_C"/>
    <property type="match status" value="1"/>
</dbReference>
<dbReference type="AlphaFoldDB" id="A0A6J2XR73"/>
<dbReference type="InterPro" id="IPR014001">
    <property type="entry name" value="Helicase_ATP-bd"/>
</dbReference>
<dbReference type="GO" id="GO:0031047">
    <property type="term" value="P:regulatory ncRNA-mediated gene silencing"/>
    <property type="evidence" value="ECO:0007669"/>
    <property type="project" value="UniProtKB-ARBA"/>
</dbReference>
<dbReference type="PROSITE" id="PS51192">
    <property type="entry name" value="HELICASE_ATP_BIND_1"/>
    <property type="match status" value="1"/>
</dbReference>
<feature type="compositionally biased region" description="Gly residues" evidence="10">
    <location>
        <begin position="646"/>
        <end position="657"/>
    </location>
</feature>
<evidence type="ECO:0000256" key="5">
    <source>
        <dbReference type="ARBA" id="ARBA00022840"/>
    </source>
</evidence>
<evidence type="ECO:0000256" key="3">
    <source>
        <dbReference type="ARBA" id="ARBA00022801"/>
    </source>
</evidence>
<dbReference type="InterPro" id="IPR011545">
    <property type="entry name" value="DEAD/DEAH_box_helicase_dom"/>
</dbReference>
<dbReference type="CDD" id="cd22430">
    <property type="entry name" value="KH-I_DDX43_DDX53"/>
    <property type="match status" value="1"/>
</dbReference>
<dbReference type="EC" id="3.6.4.13" evidence="1"/>
<dbReference type="FunCoup" id="A0A6J2XR73">
    <property type="interactions" value="212"/>
</dbReference>
<dbReference type="InParanoid" id="A0A6J2XR73"/>
<evidence type="ECO:0000313" key="15">
    <source>
        <dbReference type="RefSeq" id="XP_030753335.1"/>
    </source>
</evidence>
<feature type="domain" description="Helicase C-terminal" evidence="12">
    <location>
        <begin position="474"/>
        <end position="632"/>
    </location>
</feature>
<feature type="compositionally biased region" description="Low complexity" evidence="10">
    <location>
        <begin position="161"/>
        <end position="173"/>
    </location>
</feature>
<protein>
    <recommendedName>
        <fullName evidence="1">RNA helicase</fullName>
        <ecNumber evidence="1">3.6.4.13</ecNumber>
    </recommendedName>
</protein>
<comment type="catalytic activity">
    <reaction evidence="6">
        <text>ATP + H2O = ADP + phosphate + H(+)</text>
        <dbReference type="Rhea" id="RHEA:13065"/>
        <dbReference type="ChEBI" id="CHEBI:15377"/>
        <dbReference type="ChEBI" id="CHEBI:15378"/>
        <dbReference type="ChEBI" id="CHEBI:30616"/>
        <dbReference type="ChEBI" id="CHEBI:43474"/>
        <dbReference type="ChEBI" id="CHEBI:456216"/>
        <dbReference type="EC" id="3.6.4.13"/>
    </reaction>
</comment>
<dbReference type="KEGG" id="soy:115880292"/>
<dbReference type="OrthoDB" id="196131at2759"/>
<feature type="region of interest" description="Disordered" evidence="10">
    <location>
        <begin position="638"/>
        <end position="664"/>
    </location>
</feature>
<feature type="region of interest" description="Disordered" evidence="10">
    <location>
        <begin position="146"/>
        <end position="173"/>
    </location>
</feature>
<dbReference type="InterPro" id="IPR001650">
    <property type="entry name" value="Helicase_C-like"/>
</dbReference>
<keyword evidence="5 9" id="KW-0067">ATP-binding</keyword>
<feature type="domain" description="Helicase ATP-binding" evidence="11">
    <location>
        <begin position="284"/>
        <end position="459"/>
    </location>
</feature>
<dbReference type="GO" id="GO:0016787">
    <property type="term" value="F:hydrolase activity"/>
    <property type="evidence" value="ECO:0007669"/>
    <property type="project" value="UniProtKB-KW"/>
</dbReference>
<keyword evidence="3 9" id="KW-0378">Hydrolase</keyword>
<dbReference type="GO" id="GO:0003723">
    <property type="term" value="F:RNA binding"/>
    <property type="evidence" value="ECO:0007669"/>
    <property type="project" value="UniProtKB-UniRule"/>
</dbReference>
<gene>
    <name evidence="15" type="primary">LOC115880292</name>
</gene>
<dbReference type="FunFam" id="3.40.50.300:FF:000008">
    <property type="entry name" value="ATP-dependent RNA helicase RhlB"/>
    <property type="match status" value="1"/>
</dbReference>
<dbReference type="PROSITE" id="PS00039">
    <property type="entry name" value="DEAD_ATP_HELICASE"/>
    <property type="match status" value="1"/>
</dbReference>
<feature type="short sequence motif" description="Q motif" evidence="8">
    <location>
        <begin position="253"/>
        <end position="281"/>
    </location>
</feature>
<keyword evidence="7" id="KW-0694">RNA-binding</keyword>
<dbReference type="SMART" id="SM00490">
    <property type="entry name" value="HELICc"/>
    <property type="match status" value="1"/>
</dbReference>
<feature type="compositionally biased region" description="Basic and acidic residues" evidence="10">
    <location>
        <begin position="36"/>
        <end position="53"/>
    </location>
</feature>
<keyword evidence="4 9" id="KW-0347">Helicase</keyword>
<dbReference type="Gene3D" id="3.30.1370.10">
    <property type="entry name" value="K Homology domain, type 1"/>
    <property type="match status" value="1"/>
</dbReference>
<dbReference type="Gene3D" id="3.40.50.300">
    <property type="entry name" value="P-loop containing nucleotide triphosphate hydrolases"/>
    <property type="match status" value="2"/>
</dbReference>
<dbReference type="SUPFAM" id="SSF54791">
    <property type="entry name" value="Eukaryotic type KH-domain (KH-domain type I)"/>
    <property type="match status" value="1"/>
</dbReference>
<dbReference type="PROSITE" id="PS50084">
    <property type="entry name" value="KH_TYPE_1"/>
    <property type="match status" value="1"/>
</dbReference>
<keyword evidence="2 9" id="KW-0547">Nucleotide-binding</keyword>
<evidence type="ECO:0000256" key="8">
    <source>
        <dbReference type="PROSITE-ProRule" id="PRU00552"/>
    </source>
</evidence>
<dbReference type="InterPro" id="IPR004087">
    <property type="entry name" value="KH_dom"/>
</dbReference>
<name>A0A6J2XR73_SITOR</name>
<dbReference type="SMART" id="SM00487">
    <property type="entry name" value="DEXDc"/>
    <property type="match status" value="1"/>
</dbReference>
<evidence type="ECO:0000256" key="9">
    <source>
        <dbReference type="RuleBase" id="RU000492"/>
    </source>
</evidence>
<dbReference type="GO" id="GO:0003724">
    <property type="term" value="F:RNA helicase activity"/>
    <property type="evidence" value="ECO:0007669"/>
    <property type="project" value="UniProtKB-EC"/>
</dbReference>
<evidence type="ECO:0000259" key="13">
    <source>
        <dbReference type="PROSITE" id="PS51195"/>
    </source>
</evidence>
<dbReference type="PANTHER" id="PTHR47958">
    <property type="entry name" value="ATP-DEPENDENT RNA HELICASE DBP3"/>
    <property type="match status" value="1"/>
</dbReference>
<dbReference type="PROSITE" id="PS51195">
    <property type="entry name" value="Q_MOTIF"/>
    <property type="match status" value="1"/>
</dbReference>
<evidence type="ECO:0000256" key="10">
    <source>
        <dbReference type="SAM" id="MobiDB-lite"/>
    </source>
</evidence>
<dbReference type="GO" id="GO:0005524">
    <property type="term" value="F:ATP binding"/>
    <property type="evidence" value="ECO:0007669"/>
    <property type="project" value="UniProtKB-KW"/>
</dbReference>
<dbReference type="Pfam" id="PF00270">
    <property type="entry name" value="DEAD"/>
    <property type="match status" value="1"/>
</dbReference>
<dbReference type="InterPro" id="IPR014014">
    <property type="entry name" value="RNA_helicase_DEAD_Q_motif"/>
</dbReference>
<dbReference type="SMART" id="SM00322">
    <property type="entry name" value="KH"/>
    <property type="match status" value="1"/>
</dbReference>
<accession>A0A6J2XR73</accession>
<evidence type="ECO:0000259" key="12">
    <source>
        <dbReference type="PROSITE" id="PS51194"/>
    </source>
</evidence>
<reference evidence="15" key="1">
    <citation type="submission" date="2025-08" db="UniProtKB">
        <authorList>
            <consortium name="RefSeq"/>
        </authorList>
    </citation>
    <scope>IDENTIFICATION</scope>
    <source>
        <tissue evidence="15">Gonads</tissue>
    </source>
</reference>
<dbReference type="GeneID" id="115880292"/>
<proteinExistence type="inferred from homology"/>
<dbReference type="Proteomes" id="UP000504635">
    <property type="component" value="Unplaced"/>
</dbReference>
<evidence type="ECO:0000259" key="11">
    <source>
        <dbReference type="PROSITE" id="PS51192"/>
    </source>
</evidence>
<feature type="compositionally biased region" description="Polar residues" evidence="10">
    <location>
        <begin position="15"/>
        <end position="35"/>
    </location>
</feature>
<evidence type="ECO:0000313" key="14">
    <source>
        <dbReference type="Proteomes" id="UP000504635"/>
    </source>
</evidence>
<evidence type="ECO:0000256" key="7">
    <source>
        <dbReference type="PROSITE-ProRule" id="PRU00117"/>
    </source>
</evidence>
<evidence type="ECO:0000256" key="1">
    <source>
        <dbReference type="ARBA" id="ARBA00012552"/>
    </source>
</evidence>
<comment type="similarity">
    <text evidence="9">Belongs to the DEAD box helicase family.</text>
</comment>
<dbReference type="InterPro" id="IPR036612">
    <property type="entry name" value="KH_dom_type_1_sf"/>
</dbReference>
<evidence type="ECO:0000256" key="6">
    <source>
        <dbReference type="ARBA" id="ARBA00047984"/>
    </source>
</evidence>
<feature type="region of interest" description="Disordered" evidence="10">
    <location>
        <begin position="1"/>
        <end position="77"/>
    </location>
</feature>
<dbReference type="SUPFAM" id="SSF52540">
    <property type="entry name" value="P-loop containing nucleoside triphosphate hydrolases"/>
    <property type="match status" value="1"/>
</dbReference>
<dbReference type="InterPro" id="IPR004088">
    <property type="entry name" value="KH_dom_type_1"/>
</dbReference>
<dbReference type="CDD" id="cd18787">
    <property type="entry name" value="SF2_C_DEAD"/>
    <property type="match status" value="1"/>
</dbReference>
<dbReference type="FunFam" id="3.40.50.300:FF:000079">
    <property type="entry name" value="probable ATP-dependent RNA helicase DDX17"/>
    <property type="match status" value="1"/>
</dbReference>